<evidence type="ECO:0000256" key="16">
    <source>
        <dbReference type="ARBA" id="ARBA00048996"/>
    </source>
</evidence>
<dbReference type="PROSITE" id="PS00911">
    <property type="entry name" value="DHODEHASE_1"/>
    <property type="match status" value="1"/>
</dbReference>
<evidence type="ECO:0000256" key="10">
    <source>
        <dbReference type="ARBA" id="ARBA00022630"/>
    </source>
</evidence>
<evidence type="ECO:0000256" key="2">
    <source>
        <dbReference type="ARBA" id="ARBA00003125"/>
    </source>
</evidence>
<dbReference type="CDD" id="cd04738">
    <property type="entry name" value="DHOD_2_like"/>
    <property type="match status" value="1"/>
</dbReference>
<dbReference type="NCBIfam" id="TIGR01036">
    <property type="entry name" value="pyrD_sub2"/>
    <property type="match status" value="1"/>
</dbReference>
<dbReference type="InterPro" id="IPR050074">
    <property type="entry name" value="DHO_dehydrogenase"/>
</dbReference>
<evidence type="ECO:0000256" key="3">
    <source>
        <dbReference type="ARBA" id="ARBA00003616"/>
    </source>
</evidence>
<dbReference type="InterPro" id="IPR005719">
    <property type="entry name" value="Dihydroorotate_DH_2"/>
</dbReference>
<comment type="similarity">
    <text evidence="7">Belongs to the dihydroorotate dehydrogenase family. Type 2 subfamily.</text>
</comment>
<evidence type="ECO:0000256" key="11">
    <source>
        <dbReference type="ARBA" id="ARBA00022643"/>
    </source>
</evidence>
<evidence type="ECO:0000313" key="19">
    <source>
        <dbReference type="EMBL" id="PTH19734.1"/>
    </source>
</evidence>
<dbReference type="Proteomes" id="UP000242694">
    <property type="component" value="Unassembled WGS sequence"/>
</dbReference>
<evidence type="ECO:0000256" key="15">
    <source>
        <dbReference type="ARBA" id="ARBA00048639"/>
    </source>
</evidence>
<dbReference type="NCBIfam" id="NF003647">
    <property type="entry name" value="PRK05286.1-5"/>
    <property type="match status" value="1"/>
</dbReference>
<organism evidence="19 20">
    <name type="scientific">Staphylococcus auricularis</name>
    <dbReference type="NCBI Taxonomy" id="29379"/>
    <lineage>
        <taxon>Bacteria</taxon>
        <taxon>Bacillati</taxon>
        <taxon>Bacillota</taxon>
        <taxon>Bacilli</taxon>
        <taxon>Bacillales</taxon>
        <taxon>Staphylococcaceae</taxon>
        <taxon>Staphylococcus</taxon>
    </lineage>
</organism>
<evidence type="ECO:0000256" key="9">
    <source>
        <dbReference type="ARBA" id="ARBA00018366"/>
    </source>
</evidence>
<reference evidence="19 20" key="1">
    <citation type="journal article" date="2016" name="Front. Microbiol.">
        <title>Comprehensive Phylogenetic Analysis of Bovine Non-aureus Staphylococci Species Based on Whole-Genome Sequencing.</title>
        <authorList>
            <person name="Naushad S."/>
            <person name="Barkema H.W."/>
            <person name="Luby C."/>
            <person name="Condas L.A."/>
            <person name="Nobrega D.B."/>
            <person name="Carson D.A."/>
            <person name="De Buck J."/>
        </authorList>
    </citation>
    <scope>NUCLEOTIDE SEQUENCE [LARGE SCALE GENOMIC DNA]</scope>
    <source>
        <strain evidence="19 20">SNUC 993</strain>
    </source>
</reference>
<evidence type="ECO:0000256" key="6">
    <source>
        <dbReference type="ARBA" id="ARBA00005161"/>
    </source>
</evidence>
<dbReference type="PANTHER" id="PTHR48109">
    <property type="entry name" value="DIHYDROOROTATE DEHYDROGENASE (QUINONE), MITOCHONDRIAL-RELATED"/>
    <property type="match status" value="1"/>
</dbReference>
<dbReference type="EMBL" id="PZDI01000002">
    <property type="protein sequence ID" value="PTH19734.1"/>
    <property type="molecule type" value="Genomic_DNA"/>
</dbReference>
<comment type="subcellular location">
    <subcellularLocation>
        <location evidence="4">Membrane</location>
    </subcellularLocation>
</comment>
<dbReference type="Gene3D" id="3.20.20.70">
    <property type="entry name" value="Aldolase class I"/>
    <property type="match status" value="1"/>
</dbReference>
<dbReference type="SUPFAM" id="SSF51395">
    <property type="entry name" value="FMN-linked oxidoreductases"/>
    <property type="match status" value="1"/>
</dbReference>
<dbReference type="InterPro" id="IPR001295">
    <property type="entry name" value="Dihydroorotate_DH_CS"/>
</dbReference>
<comment type="catalytic activity">
    <reaction evidence="16">
        <text>(S)-dihydroorotate + NAD(+) = orotate + NADH + H(+)</text>
        <dbReference type="Rhea" id="RHEA:13513"/>
        <dbReference type="ChEBI" id="CHEBI:15378"/>
        <dbReference type="ChEBI" id="CHEBI:30839"/>
        <dbReference type="ChEBI" id="CHEBI:30864"/>
        <dbReference type="ChEBI" id="CHEBI:57540"/>
        <dbReference type="ChEBI" id="CHEBI:57945"/>
        <dbReference type="EC" id="1.3.1.14"/>
    </reaction>
</comment>
<proteinExistence type="inferred from homology"/>
<dbReference type="NCBIfam" id="NF003645">
    <property type="entry name" value="PRK05286.1-2"/>
    <property type="match status" value="1"/>
</dbReference>
<comment type="function">
    <text evidence="2">Catalyzes the conversion of dihydroorotate to orotate with quinone as electron acceptor.</text>
</comment>
<feature type="domain" description="Dihydroorotate dehydrogenase catalytic" evidence="18">
    <location>
        <begin position="49"/>
        <end position="338"/>
    </location>
</feature>
<dbReference type="EC" id="1.3.5.2" evidence="17"/>
<evidence type="ECO:0000256" key="4">
    <source>
        <dbReference type="ARBA" id="ARBA00004370"/>
    </source>
</evidence>
<comment type="subunit">
    <text evidence="8">Heterotetramer of 2 PyrK and 2 PyrD type B subunits.</text>
</comment>
<dbReference type="PANTHER" id="PTHR48109:SF4">
    <property type="entry name" value="DIHYDROOROTATE DEHYDROGENASE (QUINONE), MITOCHONDRIAL"/>
    <property type="match status" value="1"/>
</dbReference>
<comment type="pathway">
    <text evidence="5">Pyrimidine metabolism; UMP biosynthesis via de novo pathway; orotate from (S)-dihydroorotate (NAD(+) route): step 1/1.</text>
</comment>
<evidence type="ECO:0000259" key="18">
    <source>
        <dbReference type="Pfam" id="PF01180"/>
    </source>
</evidence>
<protein>
    <recommendedName>
        <fullName evidence="9 17">Dihydroorotate dehydrogenase (quinone)</fullName>
        <ecNumber evidence="17">1.3.5.2</ecNumber>
    </recommendedName>
</protein>
<dbReference type="Pfam" id="PF01180">
    <property type="entry name" value="DHO_dh"/>
    <property type="match status" value="1"/>
</dbReference>
<dbReference type="PROSITE" id="PS00912">
    <property type="entry name" value="DHODEHASE_2"/>
    <property type="match status" value="1"/>
</dbReference>
<evidence type="ECO:0000313" key="20">
    <source>
        <dbReference type="Proteomes" id="UP000242694"/>
    </source>
</evidence>
<sequence>MYKLIKPLLFQMDPEEAHGKTIDALKICQKYPLSLSMVRRMFTYENPVLSQQIHGITFNNPVGLAAGFDKSCEVPKALEMAGFGSLELGGITPLPQPGNVKPRMYRLPEDNAIINRMGFNNIGMNKALSNLRKFSYDIPVGINVGVNKVTSYDERYTDYIKVIDTFKHDATFFTINISSPNTANLQNFHNKDEFAALSQAIEDYKSQHDLNAPIFIKLTSDIELEDFKQILEPITQTFDGLILANTTQKRENLNSPNREQSGGLSGRPLFERNLELVKWAYQQTKGKMLIIATGGIFTTDDVIAMMRNGASLVQIYSALIYQGPGLTKSLNKDLAQYLKENGFEHISEIIGLDAINN</sequence>
<keyword evidence="12" id="KW-0665">Pyrimidine biosynthesis</keyword>
<comment type="cofactor">
    <cofactor evidence="1">
        <name>FMN</name>
        <dbReference type="ChEBI" id="CHEBI:58210"/>
    </cofactor>
</comment>
<keyword evidence="13" id="KW-0560">Oxidoreductase</keyword>
<evidence type="ECO:0000256" key="13">
    <source>
        <dbReference type="ARBA" id="ARBA00023002"/>
    </source>
</evidence>
<dbReference type="InterPro" id="IPR005720">
    <property type="entry name" value="Dihydroorotate_DH_cat"/>
</dbReference>
<evidence type="ECO:0000256" key="7">
    <source>
        <dbReference type="ARBA" id="ARBA00005359"/>
    </source>
</evidence>
<evidence type="ECO:0000256" key="5">
    <source>
        <dbReference type="ARBA" id="ARBA00004715"/>
    </source>
</evidence>
<comment type="function">
    <text evidence="3">Catalyzes the conversion of dihydroorotate to orotate with NAD(+) as electron acceptor.</text>
</comment>
<evidence type="ECO:0000256" key="1">
    <source>
        <dbReference type="ARBA" id="ARBA00001917"/>
    </source>
</evidence>
<keyword evidence="20" id="KW-1185">Reference proteome</keyword>
<accession>A0ABX5IH32</accession>
<keyword evidence="14" id="KW-0472">Membrane</keyword>
<evidence type="ECO:0000256" key="17">
    <source>
        <dbReference type="NCBIfam" id="TIGR01036"/>
    </source>
</evidence>
<gene>
    <name evidence="19" type="ORF">BU607_00790</name>
</gene>
<dbReference type="RefSeq" id="WP_107392953.1">
    <property type="nucleotide sequence ID" value="NZ_JAHCOE010000003.1"/>
</dbReference>
<dbReference type="NCBIfam" id="NF003652">
    <property type="entry name" value="PRK05286.2-5"/>
    <property type="match status" value="1"/>
</dbReference>
<keyword evidence="11" id="KW-0288">FMN</keyword>
<name>A0ABX5IH32_9STAP</name>
<evidence type="ECO:0000256" key="8">
    <source>
        <dbReference type="ARBA" id="ARBA00011669"/>
    </source>
</evidence>
<comment type="pathway">
    <text evidence="6">Pyrimidine metabolism; UMP biosynthesis via de novo pathway; orotate from (S)-dihydroorotate (quinone route): step 1/1.</text>
</comment>
<comment type="catalytic activity">
    <reaction evidence="15">
        <text>(S)-dihydroorotate + a quinone = orotate + a quinol</text>
        <dbReference type="Rhea" id="RHEA:30187"/>
        <dbReference type="ChEBI" id="CHEBI:24646"/>
        <dbReference type="ChEBI" id="CHEBI:30839"/>
        <dbReference type="ChEBI" id="CHEBI:30864"/>
        <dbReference type="ChEBI" id="CHEBI:132124"/>
        <dbReference type="EC" id="1.3.5.2"/>
    </reaction>
</comment>
<keyword evidence="10" id="KW-0285">Flavoprotein</keyword>
<evidence type="ECO:0000256" key="12">
    <source>
        <dbReference type="ARBA" id="ARBA00022975"/>
    </source>
</evidence>
<comment type="caution">
    <text evidence="19">The sequence shown here is derived from an EMBL/GenBank/DDBJ whole genome shotgun (WGS) entry which is preliminary data.</text>
</comment>
<dbReference type="InterPro" id="IPR013785">
    <property type="entry name" value="Aldolase_TIM"/>
</dbReference>
<evidence type="ECO:0000256" key="14">
    <source>
        <dbReference type="ARBA" id="ARBA00023136"/>
    </source>
</evidence>